<dbReference type="SMART" id="SM01061">
    <property type="entry name" value="CAT_RBD"/>
    <property type="match status" value="1"/>
</dbReference>
<keyword evidence="3" id="KW-0804">Transcription</keyword>
<evidence type="ECO:0000256" key="1">
    <source>
        <dbReference type="ARBA" id="ARBA00022737"/>
    </source>
</evidence>
<keyword evidence="1" id="KW-0677">Repeat</keyword>
<dbReference type="Pfam" id="PF03123">
    <property type="entry name" value="CAT_RBD"/>
    <property type="match status" value="1"/>
</dbReference>
<sequence length="283" mass="32283">MYRINKVLNHNAVVAVDEEGTNEYLLIGRGIGFGKKISERVETGPEVNIYSLKPASERGDAREIVRHVNPECLELAGEILDEAQKHVGKLDREAIFPLADHLEFAIRRMKKGERIGNPLTPDIQTIFYVEYKVAMCAYPLIRKRFDLEISEDEIGFIALHIHSAIMDEKVSDALQTAEIVRECVEKIEELTGTRVEIMSLGYNRMMNHIRYMVKRIHTGEKLKMNLNDYMKLHYPEAFEIAGQVCEDMSRKLKCSLPDAETGYLAMHIQRVTGPDDEGDGMTE</sequence>
<evidence type="ECO:0000259" key="4">
    <source>
        <dbReference type="PROSITE" id="PS51372"/>
    </source>
</evidence>
<dbReference type="AlphaFoldDB" id="I5AV61"/>
<dbReference type="SUPFAM" id="SSF63520">
    <property type="entry name" value="PTS-regulatory domain, PRD"/>
    <property type="match status" value="2"/>
</dbReference>
<dbReference type="GO" id="GO:0006355">
    <property type="term" value="P:regulation of DNA-templated transcription"/>
    <property type="evidence" value="ECO:0007669"/>
    <property type="project" value="InterPro"/>
</dbReference>
<feature type="domain" description="PRD" evidence="4">
    <location>
        <begin position="67"/>
        <end position="171"/>
    </location>
</feature>
<dbReference type="Gene3D" id="2.30.24.10">
    <property type="entry name" value="CAT RNA-binding domain"/>
    <property type="match status" value="1"/>
</dbReference>
<dbReference type="InterPro" id="IPR050661">
    <property type="entry name" value="BglG_antiterminators"/>
</dbReference>
<organism evidence="5 6">
    <name type="scientific">Eubacterium cellulosolvens (strain ATCC 43171 / JCM 9499 / 6)</name>
    <name type="common">Cillobacterium cellulosolvens</name>
    <dbReference type="NCBI Taxonomy" id="633697"/>
    <lineage>
        <taxon>Bacteria</taxon>
        <taxon>Bacillati</taxon>
        <taxon>Bacillota</taxon>
        <taxon>Clostridia</taxon>
        <taxon>Eubacteriales</taxon>
        <taxon>Eubacteriaceae</taxon>
        <taxon>Eubacterium</taxon>
    </lineage>
</organism>
<dbReference type="SUPFAM" id="SSF50151">
    <property type="entry name" value="SacY-like RNA-binding domain"/>
    <property type="match status" value="1"/>
</dbReference>
<feature type="domain" description="PRD" evidence="4">
    <location>
        <begin position="172"/>
        <end position="278"/>
    </location>
</feature>
<dbReference type="InterPro" id="IPR004341">
    <property type="entry name" value="CAT_RNA-bd_dom"/>
</dbReference>
<dbReference type="InterPro" id="IPR036634">
    <property type="entry name" value="PRD_sf"/>
</dbReference>
<accession>I5AV61</accession>
<dbReference type="Proteomes" id="UP000005753">
    <property type="component" value="Chromosome"/>
</dbReference>
<reference evidence="5 6" key="2">
    <citation type="submission" date="2012-02" db="EMBL/GenBank/DDBJ databases">
        <title>Improved High-Quality Draft sequence of Eubacterium cellulosolvens 6.</title>
        <authorList>
            <consortium name="US DOE Joint Genome Institute"/>
            <person name="Lucas S."/>
            <person name="Han J."/>
            <person name="Lapidus A."/>
            <person name="Cheng J.-F."/>
            <person name="Goodwin L."/>
            <person name="Pitluck S."/>
            <person name="Peters L."/>
            <person name="Mikhailova N."/>
            <person name="Gu W."/>
            <person name="Detter J.C."/>
            <person name="Han C."/>
            <person name="Tapia R."/>
            <person name="Land M."/>
            <person name="Hauser L."/>
            <person name="Kyrpides N."/>
            <person name="Ivanova N."/>
            <person name="Pagani I."/>
            <person name="Johnson E."/>
            <person name="Mukhopadhyay B."/>
            <person name="Anderson I."/>
            <person name="Woyke T."/>
        </authorList>
    </citation>
    <scope>NUCLEOTIDE SEQUENCE [LARGE SCALE GENOMIC DNA]</scope>
    <source>
        <strain evidence="5 6">6</strain>
    </source>
</reference>
<evidence type="ECO:0000256" key="2">
    <source>
        <dbReference type="ARBA" id="ARBA00023015"/>
    </source>
</evidence>
<protein>
    <submittedName>
        <fullName evidence="5">Transcriptional antiterminator</fullName>
    </submittedName>
</protein>
<dbReference type="OrthoDB" id="9813552at2"/>
<proteinExistence type="predicted"/>
<dbReference type="Gene3D" id="1.10.1790.10">
    <property type="entry name" value="PRD domain"/>
    <property type="match status" value="2"/>
</dbReference>
<dbReference type="GO" id="GO:0003723">
    <property type="term" value="F:RNA binding"/>
    <property type="evidence" value="ECO:0007669"/>
    <property type="project" value="InterPro"/>
</dbReference>
<dbReference type="Pfam" id="PF00874">
    <property type="entry name" value="PRD"/>
    <property type="match status" value="2"/>
</dbReference>
<dbReference type="STRING" id="633697.EubceDRAFT1_1909"/>
<evidence type="ECO:0000313" key="5">
    <source>
        <dbReference type="EMBL" id="EIM57684.1"/>
    </source>
</evidence>
<keyword evidence="6" id="KW-1185">Reference proteome</keyword>
<dbReference type="InterPro" id="IPR011608">
    <property type="entry name" value="PRD"/>
</dbReference>
<dbReference type="PROSITE" id="PS51372">
    <property type="entry name" value="PRD_2"/>
    <property type="match status" value="2"/>
</dbReference>
<evidence type="ECO:0000313" key="6">
    <source>
        <dbReference type="Proteomes" id="UP000005753"/>
    </source>
</evidence>
<dbReference type="HOGENOM" id="CLU_078802_0_0_9"/>
<dbReference type="eggNOG" id="COG3711">
    <property type="taxonomic scope" value="Bacteria"/>
</dbReference>
<dbReference type="PANTHER" id="PTHR30185:SF18">
    <property type="entry name" value="TRANSCRIPTIONAL REGULATOR MTLR"/>
    <property type="match status" value="1"/>
</dbReference>
<reference evidence="5 6" key="1">
    <citation type="submission" date="2010-08" db="EMBL/GenBank/DDBJ databases">
        <authorList>
            <consortium name="US DOE Joint Genome Institute (JGI-PGF)"/>
            <person name="Lucas S."/>
            <person name="Copeland A."/>
            <person name="Lapidus A."/>
            <person name="Cheng J.-F."/>
            <person name="Bruce D."/>
            <person name="Goodwin L."/>
            <person name="Pitluck S."/>
            <person name="Land M.L."/>
            <person name="Hauser L."/>
            <person name="Chang Y.-J."/>
            <person name="Anderson I.J."/>
            <person name="Johnson E."/>
            <person name="Mulhopadhyay B."/>
            <person name="Kyrpides N."/>
            <person name="Woyke T.J."/>
        </authorList>
    </citation>
    <scope>NUCLEOTIDE SEQUENCE [LARGE SCALE GENOMIC DNA]</scope>
    <source>
        <strain evidence="5 6">6</strain>
    </source>
</reference>
<name>I5AV61_EUBC6</name>
<dbReference type="EMBL" id="CM001487">
    <property type="protein sequence ID" value="EIM57684.1"/>
    <property type="molecule type" value="Genomic_DNA"/>
</dbReference>
<dbReference type="PANTHER" id="PTHR30185">
    <property type="entry name" value="CRYPTIC BETA-GLUCOSIDE BGL OPERON ANTITERMINATOR"/>
    <property type="match status" value="1"/>
</dbReference>
<keyword evidence="2" id="KW-0805">Transcription regulation</keyword>
<evidence type="ECO:0000256" key="3">
    <source>
        <dbReference type="ARBA" id="ARBA00023163"/>
    </source>
</evidence>
<dbReference type="InterPro" id="IPR036650">
    <property type="entry name" value="CAT_RNA-bd_dom_sf"/>
</dbReference>
<gene>
    <name evidence="5" type="ORF">EubceDRAFT1_1909</name>
</gene>